<sequence>MLTGKKVWMFEKKIASQLTTTPRDESYDRMECVKGTWSTVKEATRIGIIASMVPDEIIYQHYDHSVRRYETALMFIDVSGFTELCEGYTKAGHGGPSKLTQVLNSYIGAMVQEILTHNGDVLKFSGDAFLSMWKKTPRLTMQDVVHTAIDCGLIIQKNYGSYRTDVGVKLKVKIAISAGVSHFSIIGGENITQMHYVIVGQPVWDVKMAEYMSNAGDVLTSASAWIYVNEAEYCTHPCGDGRHTKVLGVGATWKRVERLQSSIRETESPSFSKSTPRSDDEIVSEINYREFSLRPAVIAAMRSSWWPGLRRFMVTPVLRAVDNDEPMDFLTEVRRVVVVFLNIITKTVTESVLIGVVNDAYKCVSSVTSESGGLVNKVSMFDKDMMFLVVFGLRGLKHEDEAQKALQCAFQLKENLNDRNITTVSIGVTSGTTYCGVVGHVLRREYTVIGPAVNKAARLMISYPNKVTCDKETFLRSKLEQEFFRLMEAKPLKGIAKPGPIYEFNLTGWPERLSIYRHPLLGRNEELRKYKATLHNAIEQQHQVFTRYRDHKYGMAFLNFTSLWVCVVEEAQHADNESWRILILLLETKTIFLLMTITDAETLSPTANSCLASNMIVKIPLGGIDRFYHAALACQLLDVQAIPADLEKVIESASGGMPGWIQNFVISLVQHGALSVVTVSRNEAIESRAVMPSLALLQRADCDINPLCDDPLMRRPSYQSIYSIISVSVMSRQESMYTIQDTETVQMAVLDDSYNFDDIKVDMTMDAIILKTYDSLTPFEKMLLKCGSVLGDVFSRRMLLHLLQSDSPRKVAEAVAKLFAIRVLECEGGDFTRDTSLVLVHPAPALPATTKPPYCACLGTRQPPHCRDLPMYAFCGYMRFRHTLFRTTTYELLTESQKHEMHARALLYLERYTRRCLSCGAGCFSKLLGLRCDDGLIEESEELKRTRLQICALSAETRIPGEQEPSIFAHDSMSDFTYNLSTVSSFELLETEGTVLSRILDSKGVRESTTVQIYRKDKRVRSFSSLVVEHCECLSILLSVYCQIIDHCRGAGEYDKLFEAYLEYANVSIINLNIPQAIRLLFEVENFVLNEKSCTKEIRKSWMKEFQLASIYSMRSVCMMESGDLNEARKQLLEAMKLYSDPFPTSKHWVRIHNIGASIRQAMTLYIAPNRYIGTERGVVGYFYEDIAKTLNRLYRLFDECNETENATLAAKCALNYALRTNSNFRLLCVCYGNMIATYRQKQKFSMCVKLEKRAMDLCHRKRGQLDVTEVHAVCYLYTSIFLFYVEYGKKMESLEFGLSVMHMMSGLTDLNTRQMLVLWMLKLLLSDLRIHDMVAIMREFFYMTDHYDLSSETWYYFYAMMIMLDTGYCVESYGTCEKFYIKRGDAILRSKTPEAAWNFFVCMWLITIRIGAWERSILWEEKIKQIMSMKFEQHEFNIMMLVRLVEGLLITLVNEMDNRNIKKIIILEKAVKAMFIDLCRACKRAPMYKPRYQLLFAYHHYIGGRKLRAYSYLNKARETAKQCSHGTLMIWAEHTRNHWKGTLSPKYIDYWANHVEPDNLLDYRDFHPGKSKIVPYTLPLPRDLEK</sequence>
<dbReference type="CDD" id="cd07302">
    <property type="entry name" value="CHD"/>
    <property type="match status" value="2"/>
</dbReference>
<feature type="domain" description="Guanylate cyclase" evidence="3">
    <location>
        <begin position="72"/>
        <end position="210"/>
    </location>
</feature>
<reference evidence="4" key="1">
    <citation type="journal article" date="2016" name="Insect Biochem. Mol. Biol.">
        <title>Multifaceted biological insights from a draft genome sequence of the tobacco hornworm moth, Manduca sexta.</title>
        <authorList>
            <person name="Kanost M.R."/>
            <person name="Arrese E.L."/>
            <person name="Cao X."/>
            <person name="Chen Y.R."/>
            <person name="Chellapilla S."/>
            <person name="Goldsmith M.R."/>
            <person name="Grosse-Wilde E."/>
            <person name="Heckel D.G."/>
            <person name="Herndon N."/>
            <person name="Jiang H."/>
            <person name="Papanicolaou A."/>
            <person name="Qu J."/>
            <person name="Soulages J.L."/>
            <person name="Vogel H."/>
            <person name="Walters J."/>
            <person name="Waterhouse R.M."/>
            <person name="Ahn S.J."/>
            <person name="Almeida F.C."/>
            <person name="An C."/>
            <person name="Aqrawi P."/>
            <person name="Bretschneider A."/>
            <person name="Bryant W.B."/>
            <person name="Bucks S."/>
            <person name="Chao H."/>
            <person name="Chevignon G."/>
            <person name="Christen J.M."/>
            <person name="Clarke D.F."/>
            <person name="Dittmer N.T."/>
            <person name="Ferguson L.C.F."/>
            <person name="Garavelou S."/>
            <person name="Gordon K.H.J."/>
            <person name="Gunaratna R.T."/>
            <person name="Han Y."/>
            <person name="Hauser F."/>
            <person name="He Y."/>
            <person name="Heidel-Fischer H."/>
            <person name="Hirsh A."/>
            <person name="Hu Y."/>
            <person name="Jiang H."/>
            <person name="Kalra D."/>
            <person name="Klinner C."/>
            <person name="Konig C."/>
            <person name="Kovar C."/>
            <person name="Kroll A.R."/>
            <person name="Kuwar S.S."/>
            <person name="Lee S.L."/>
            <person name="Lehman R."/>
            <person name="Li K."/>
            <person name="Li Z."/>
            <person name="Liang H."/>
            <person name="Lovelace S."/>
            <person name="Lu Z."/>
            <person name="Mansfield J.H."/>
            <person name="McCulloch K.J."/>
            <person name="Mathew T."/>
            <person name="Morton B."/>
            <person name="Muzny D.M."/>
            <person name="Neunemann D."/>
            <person name="Ongeri F."/>
            <person name="Pauchet Y."/>
            <person name="Pu L.L."/>
            <person name="Pyrousis I."/>
            <person name="Rao X.J."/>
            <person name="Redding A."/>
            <person name="Roesel C."/>
            <person name="Sanchez-Gracia A."/>
            <person name="Schaack S."/>
            <person name="Shukla A."/>
            <person name="Tetreau G."/>
            <person name="Wang Y."/>
            <person name="Xiong G.H."/>
            <person name="Traut W."/>
            <person name="Walsh T.K."/>
            <person name="Worley K.C."/>
            <person name="Wu D."/>
            <person name="Wu W."/>
            <person name="Wu Y.Q."/>
            <person name="Zhang X."/>
            <person name="Zou Z."/>
            <person name="Zucker H."/>
            <person name="Briscoe A.D."/>
            <person name="Burmester T."/>
            <person name="Clem R.J."/>
            <person name="Feyereisen R."/>
            <person name="Grimmelikhuijzen C.J.P."/>
            <person name="Hamodrakas S.J."/>
            <person name="Hansson B.S."/>
            <person name="Huguet E."/>
            <person name="Jermiin L.S."/>
            <person name="Lan Q."/>
            <person name="Lehman H.K."/>
            <person name="Lorenzen M."/>
            <person name="Merzendorfer H."/>
            <person name="Michalopoulos I."/>
            <person name="Morton D.B."/>
            <person name="Muthukrishnan S."/>
            <person name="Oakeshott J.G."/>
            <person name="Palmer W."/>
            <person name="Park Y."/>
            <person name="Passarelli A.L."/>
            <person name="Rozas J."/>
            <person name="Schwartz L.M."/>
            <person name="Smith W."/>
            <person name="Southgate A."/>
            <person name="Vilcinskas A."/>
            <person name="Vogt R."/>
            <person name="Wang P."/>
            <person name="Werren J."/>
            <person name="Yu X.Q."/>
            <person name="Zhou J.J."/>
            <person name="Brown S.J."/>
            <person name="Scherer S.E."/>
            <person name="Richards S."/>
            <person name="Blissard G.W."/>
        </authorList>
    </citation>
    <scope>NUCLEOTIDE SEQUENCE</scope>
</reference>
<dbReference type="Proteomes" id="UP000791440">
    <property type="component" value="Unassembled WGS sequence"/>
</dbReference>
<dbReference type="GO" id="GO:0005524">
    <property type="term" value="F:ATP binding"/>
    <property type="evidence" value="ECO:0007669"/>
    <property type="project" value="UniProtKB-KW"/>
</dbReference>
<evidence type="ECO:0000313" key="4">
    <source>
        <dbReference type="EMBL" id="KAG6457940.1"/>
    </source>
</evidence>
<evidence type="ECO:0000313" key="5">
    <source>
        <dbReference type="Proteomes" id="UP000791440"/>
    </source>
</evidence>
<dbReference type="GO" id="GO:0005737">
    <property type="term" value="C:cytoplasm"/>
    <property type="evidence" value="ECO:0007669"/>
    <property type="project" value="TreeGrafter"/>
</dbReference>
<dbReference type="Pfam" id="PF00211">
    <property type="entry name" value="Guanylate_cyc"/>
    <property type="match status" value="2"/>
</dbReference>
<keyword evidence="5" id="KW-1185">Reference proteome</keyword>
<dbReference type="EMBL" id="JH668563">
    <property type="protein sequence ID" value="KAG6457940.1"/>
    <property type="molecule type" value="Genomic_DNA"/>
</dbReference>
<dbReference type="PANTHER" id="PTHR16305:SF28">
    <property type="entry name" value="GUANYLATE CYCLASE DOMAIN-CONTAINING PROTEIN"/>
    <property type="match status" value="1"/>
</dbReference>
<dbReference type="GO" id="GO:0004016">
    <property type="term" value="F:adenylate cyclase activity"/>
    <property type="evidence" value="ECO:0007669"/>
    <property type="project" value="TreeGrafter"/>
</dbReference>
<organism evidence="4 5">
    <name type="scientific">Manduca sexta</name>
    <name type="common">Tobacco hawkmoth</name>
    <name type="synonym">Tobacco hornworm</name>
    <dbReference type="NCBI Taxonomy" id="7130"/>
    <lineage>
        <taxon>Eukaryota</taxon>
        <taxon>Metazoa</taxon>
        <taxon>Ecdysozoa</taxon>
        <taxon>Arthropoda</taxon>
        <taxon>Hexapoda</taxon>
        <taxon>Insecta</taxon>
        <taxon>Pterygota</taxon>
        <taxon>Neoptera</taxon>
        <taxon>Endopterygota</taxon>
        <taxon>Lepidoptera</taxon>
        <taxon>Glossata</taxon>
        <taxon>Ditrysia</taxon>
        <taxon>Bombycoidea</taxon>
        <taxon>Sphingidae</taxon>
        <taxon>Sphinginae</taxon>
        <taxon>Sphingini</taxon>
        <taxon>Manduca</taxon>
    </lineage>
</organism>
<proteinExistence type="predicted"/>
<dbReference type="PANTHER" id="PTHR16305">
    <property type="entry name" value="TESTICULAR SOLUBLE ADENYLYL CYCLASE"/>
    <property type="match status" value="1"/>
</dbReference>
<dbReference type="FunFam" id="3.30.70.1230:FF:000017">
    <property type="entry name" value="Adenylate cyclase type 10"/>
    <property type="match status" value="1"/>
</dbReference>
<evidence type="ECO:0000259" key="3">
    <source>
        <dbReference type="PROSITE" id="PS50125"/>
    </source>
</evidence>
<protein>
    <recommendedName>
        <fullName evidence="3">Guanylate cyclase domain-containing protein</fullName>
    </recommendedName>
</protein>
<comment type="caution">
    <text evidence="4">The sequence shown here is derived from an EMBL/GenBank/DDBJ whole genome shotgun (WGS) entry which is preliminary data.</text>
</comment>
<accession>A0A922CSI5</accession>
<dbReference type="GO" id="GO:0009190">
    <property type="term" value="P:cyclic nucleotide biosynthetic process"/>
    <property type="evidence" value="ECO:0007669"/>
    <property type="project" value="InterPro"/>
</dbReference>
<gene>
    <name evidence="4" type="ORF">O3G_MSEX010578</name>
</gene>
<feature type="domain" description="Guanylate cyclase" evidence="3">
    <location>
        <begin position="303"/>
        <end position="460"/>
    </location>
</feature>
<keyword evidence="1" id="KW-0547">Nucleotide-binding</keyword>
<evidence type="ECO:0000256" key="2">
    <source>
        <dbReference type="ARBA" id="ARBA00022840"/>
    </source>
</evidence>
<dbReference type="GO" id="GO:0035556">
    <property type="term" value="P:intracellular signal transduction"/>
    <property type="evidence" value="ECO:0007669"/>
    <property type="project" value="InterPro"/>
</dbReference>
<dbReference type="InterPro" id="IPR001054">
    <property type="entry name" value="A/G_cyclase"/>
</dbReference>
<name>A0A922CSI5_MANSE</name>
<dbReference type="PROSITE" id="PS50125">
    <property type="entry name" value="GUANYLATE_CYCLASE_2"/>
    <property type="match status" value="2"/>
</dbReference>
<evidence type="ECO:0000256" key="1">
    <source>
        <dbReference type="ARBA" id="ARBA00022741"/>
    </source>
</evidence>
<reference evidence="4" key="2">
    <citation type="submission" date="2020-12" db="EMBL/GenBank/DDBJ databases">
        <authorList>
            <person name="Kanost M."/>
        </authorList>
    </citation>
    <scope>NUCLEOTIDE SEQUENCE</scope>
</reference>
<keyword evidence="2" id="KW-0067">ATP-binding</keyword>